<keyword evidence="6" id="KW-0547">Nucleotide-binding</keyword>
<sequence length="360" mass="40204">MGCFHSSANSNRRIQGQRNHPNVGGHQQQSTSEALRSTQSRGVNPEVVVQPPSKGVNRDVVHQSSGEIEFNVGGSGNFNVRMFEFKELEDATRRFNSGNHLGEGGCSYQATWLLHKAREGEFTAEVETLRQADHPNLIKLVGCCNQREERILVYEFMPLGSLEQHLHDLKPDRRALDWSTRMKIAAGVAKGLEYLHVTMNPPVIYRDLKSANILLGQGYHPKLSDFGLAKEVLEGYEGGQPCSEPLGTPGYFAPEYIELGLLTTKSDIFSFGVLLLEIITGRKAIDDTWPKMDQNLVSWAQSKFSDPSNFRQMADPVLEGQYLENGLRRALEIAEMCLHDEPERRPIATDLVAALDELVS</sequence>
<comment type="subcellular location">
    <subcellularLocation>
        <location evidence="1">Cell membrane</location>
        <topology evidence="1">Lipid-anchor</topology>
    </subcellularLocation>
</comment>
<evidence type="ECO:0000256" key="7">
    <source>
        <dbReference type="ARBA" id="ARBA00022777"/>
    </source>
</evidence>
<evidence type="ECO:0000313" key="14">
    <source>
        <dbReference type="Proteomes" id="UP000585474"/>
    </source>
</evidence>
<dbReference type="GO" id="GO:0005524">
    <property type="term" value="F:ATP binding"/>
    <property type="evidence" value="ECO:0007669"/>
    <property type="project" value="UniProtKB-KW"/>
</dbReference>
<keyword evidence="3" id="KW-1003">Cell membrane</keyword>
<dbReference type="SUPFAM" id="SSF56112">
    <property type="entry name" value="Protein kinase-like (PK-like)"/>
    <property type="match status" value="1"/>
</dbReference>
<dbReference type="PANTHER" id="PTHR47985">
    <property type="entry name" value="OS07G0668900 PROTEIN"/>
    <property type="match status" value="1"/>
</dbReference>
<dbReference type="PANTHER" id="PTHR47985:SF41">
    <property type="entry name" value="SERINE_THREONINE-PROTEIN KINASE PBL5-RELATED"/>
    <property type="match status" value="1"/>
</dbReference>
<dbReference type="Gene3D" id="1.10.510.10">
    <property type="entry name" value="Transferase(Phosphotransferase) domain 1"/>
    <property type="match status" value="1"/>
</dbReference>
<dbReference type="Pfam" id="PF00069">
    <property type="entry name" value="Pkinase"/>
    <property type="match status" value="1"/>
</dbReference>
<dbReference type="InterPro" id="IPR008271">
    <property type="entry name" value="Ser/Thr_kinase_AS"/>
</dbReference>
<feature type="compositionally biased region" description="Polar residues" evidence="11">
    <location>
        <begin position="1"/>
        <end position="42"/>
    </location>
</feature>
<keyword evidence="5" id="KW-0808">Transferase</keyword>
<dbReference type="FunFam" id="1.10.510.10:FF:000032">
    <property type="entry name" value="Serine/threonine-protein kinase PBS1"/>
    <property type="match status" value="1"/>
</dbReference>
<proteinExistence type="inferred from homology"/>
<dbReference type="PROSITE" id="PS50011">
    <property type="entry name" value="PROTEIN_KINASE_DOM"/>
    <property type="match status" value="1"/>
</dbReference>
<evidence type="ECO:0000256" key="4">
    <source>
        <dbReference type="ARBA" id="ARBA00022527"/>
    </source>
</evidence>
<evidence type="ECO:0000256" key="8">
    <source>
        <dbReference type="ARBA" id="ARBA00022840"/>
    </source>
</evidence>
<keyword evidence="4" id="KW-0723">Serine/threonine-protein kinase</keyword>
<name>A0A7J0FKH9_9ERIC</name>
<feature type="domain" description="Protein kinase" evidence="12">
    <location>
        <begin position="67"/>
        <end position="359"/>
    </location>
</feature>
<keyword evidence="7 13" id="KW-0418">Kinase</keyword>
<dbReference type="Gene3D" id="3.30.200.20">
    <property type="entry name" value="Phosphorylase Kinase, domain 1"/>
    <property type="match status" value="1"/>
</dbReference>
<organism evidence="13 14">
    <name type="scientific">Actinidia rufa</name>
    <dbReference type="NCBI Taxonomy" id="165716"/>
    <lineage>
        <taxon>Eukaryota</taxon>
        <taxon>Viridiplantae</taxon>
        <taxon>Streptophyta</taxon>
        <taxon>Embryophyta</taxon>
        <taxon>Tracheophyta</taxon>
        <taxon>Spermatophyta</taxon>
        <taxon>Magnoliopsida</taxon>
        <taxon>eudicotyledons</taxon>
        <taxon>Gunneridae</taxon>
        <taxon>Pentapetalae</taxon>
        <taxon>asterids</taxon>
        <taxon>Ericales</taxon>
        <taxon>Actinidiaceae</taxon>
        <taxon>Actinidia</taxon>
    </lineage>
</organism>
<evidence type="ECO:0000256" key="2">
    <source>
        <dbReference type="ARBA" id="ARBA00008684"/>
    </source>
</evidence>
<keyword evidence="8" id="KW-0067">ATP-binding</keyword>
<dbReference type="OrthoDB" id="75710at2759"/>
<evidence type="ECO:0000256" key="10">
    <source>
        <dbReference type="ARBA" id="ARBA00023288"/>
    </source>
</evidence>
<dbReference type="SMART" id="SM00220">
    <property type="entry name" value="S_TKc"/>
    <property type="match status" value="1"/>
</dbReference>
<dbReference type="GO" id="GO:0004674">
    <property type="term" value="F:protein serine/threonine kinase activity"/>
    <property type="evidence" value="ECO:0007669"/>
    <property type="project" value="UniProtKB-KW"/>
</dbReference>
<keyword evidence="14" id="KW-1185">Reference proteome</keyword>
<evidence type="ECO:0000256" key="1">
    <source>
        <dbReference type="ARBA" id="ARBA00004193"/>
    </source>
</evidence>
<evidence type="ECO:0000259" key="12">
    <source>
        <dbReference type="PROSITE" id="PS50011"/>
    </source>
</evidence>
<dbReference type="EMBL" id="BJWL01000013">
    <property type="protein sequence ID" value="GFY99204.1"/>
    <property type="molecule type" value="Genomic_DNA"/>
</dbReference>
<dbReference type="Proteomes" id="UP000585474">
    <property type="component" value="Unassembled WGS sequence"/>
</dbReference>
<evidence type="ECO:0000313" key="13">
    <source>
        <dbReference type="EMBL" id="GFY99204.1"/>
    </source>
</evidence>
<keyword evidence="10" id="KW-0449">Lipoprotein</keyword>
<evidence type="ECO:0000256" key="9">
    <source>
        <dbReference type="ARBA" id="ARBA00023136"/>
    </source>
</evidence>
<gene>
    <name evidence="13" type="ORF">Acr_13g0006050</name>
</gene>
<accession>A0A7J0FKH9</accession>
<evidence type="ECO:0000256" key="5">
    <source>
        <dbReference type="ARBA" id="ARBA00022679"/>
    </source>
</evidence>
<evidence type="ECO:0000256" key="6">
    <source>
        <dbReference type="ARBA" id="ARBA00022741"/>
    </source>
</evidence>
<evidence type="ECO:0000256" key="3">
    <source>
        <dbReference type="ARBA" id="ARBA00022475"/>
    </source>
</evidence>
<protein>
    <submittedName>
        <fullName evidence="13">Protein kinase superfamily protein</fullName>
    </submittedName>
</protein>
<evidence type="ECO:0000256" key="11">
    <source>
        <dbReference type="SAM" id="MobiDB-lite"/>
    </source>
</evidence>
<dbReference type="InterPro" id="IPR011009">
    <property type="entry name" value="Kinase-like_dom_sf"/>
</dbReference>
<dbReference type="GO" id="GO:0005886">
    <property type="term" value="C:plasma membrane"/>
    <property type="evidence" value="ECO:0007669"/>
    <property type="project" value="UniProtKB-SubCell"/>
</dbReference>
<comment type="similarity">
    <text evidence="2">Belongs to the protein kinase superfamily. Ser/Thr protein kinase family.</text>
</comment>
<dbReference type="InterPro" id="IPR000719">
    <property type="entry name" value="Prot_kinase_dom"/>
</dbReference>
<dbReference type="AlphaFoldDB" id="A0A7J0FKH9"/>
<reference evidence="13 14" key="1">
    <citation type="submission" date="2019-07" db="EMBL/GenBank/DDBJ databases">
        <title>De Novo Assembly of kiwifruit Actinidia rufa.</title>
        <authorList>
            <person name="Sugita-Konishi S."/>
            <person name="Sato K."/>
            <person name="Mori E."/>
            <person name="Abe Y."/>
            <person name="Kisaki G."/>
            <person name="Hamano K."/>
            <person name="Suezawa K."/>
            <person name="Otani M."/>
            <person name="Fukuda T."/>
            <person name="Manabe T."/>
            <person name="Gomi K."/>
            <person name="Tabuchi M."/>
            <person name="Akimitsu K."/>
            <person name="Kataoka I."/>
        </authorList>
    </citation>
    <scope>NUCLEOTIDE SEQUENCE [LARGE SCALE GENOMIC DNA]</scope>
    <source>
        <strain evidence="14">cv. Fuchu</strain>
    </source>
</reference>
<dbReference type="PROSITE" id="PS00108">
    <property type="entry name" value="PROTEIN_KINASE_ST"/>
    <property type="match status" value="1"/>
</dbReference>
<comment type="caution">
    <text evidence="13">The sequence shown here is derived from an EMBL/GenBank/DDBJ whole genome shotgun (WGS) entry which is preliminary data.</text>
</comment>
<keyword evidence="9" id="KW-0472">Membrane</keyword>
<feature type="region of interest" description="Disordered" evidence="11">
    <location>
        <begin position="1"/>
        <end position="58"/>
    </location>
</feature>